<reference evidence="4 5" key="1">
    <citation type="submission" date="2022-10" db="EMBL/GenBank/DDBJ databases">
        <title>Comparative genomics and taxonomic characterization of three novel marine species of genus Reichenbachiella exhibiting antioxidant and polysaccharide degradation activities.</title>
        <authorList>
            <person name="Muhammad N."/>
            <person name="Lee Y.-J."/>
            <person name="Ko J."/>
            <person name="Kim S.-G."/>
        </authorList>
    </citation>
    <scope>NUCLEOTIDE SEQUENCE [LARGE SCALE GENOMIC DNA]</scope>
    <source>
        <strain evidence="4 5">ABR2-5</strain>
    </source>
</reference>
<dbReference type="InterPro" id="IPR045851">
    <property type="entry name" value="AMP-bd_C_sf"/>
</dbReference>
<keyword evidence="5" id="KW-1185">Reference proteome</keyword>
<keyword evidence="1" id="KW-0472">Membrane</keyword>
<accession>A0ABT3CVV0</accession>
<organism evidence="4 5">
    <name type="scientific">Reichenbachiella ulvae</name>
    <dbReference type="NCBI Taxonomy" id="2980104"/>
    <lineage>
        <taxon>Bacteria</taxon>
        <taxon>Pseudomonadati</taxon>
        <taxon>Bacteroidota</taxon>
        <taxon>Cytophagia</taxon>
        <taxon>Cytophagales</taxon>
        <taxon>Reichenbachiellaceae</taxon>
        <taxon>Reichenbachiella</taxon>
    </lineage>
</organism>
<dbReference type="PANTHER" id="PTHR43767">
    <property type="entry name" value="LONG-CHAIN-FATTY-ACID--COA LIGASE"/>
    <property type="match status" value="1"/>
</dbReference>
<keyword evidence="1" id="KW-1133">Transmembrane helix</keyword>
<dbReference type="InterPro" id="IPR050237">
    <property type="entry name" value="ATP-dep_AMP-bd_enzyme"/>
</dbReference>
<evidence type="ECO:0000313" key="4">
    <source>
        <dbReference type="EMBL" id="MCV9387830.1"/>
    </source>
</evidence>
<feature type="domain" description="AMP-dependent synthetase/ligase" evidence="2">
    <location>
        <begin position="12"/>
        <end position="348"/>
    </location>
</feature>
<dbReference type="SUPFAM" id="SSF56801">
    <property type="entry name" value="Acetyl-CoA synthetase-like"/>
    <property type="match status" value="1"/>
</dbReference>
<evidence type="ECO:0000256" key="1">
    <source>
        <dbReference type="SAM" id="Phobius"/>
    </source>
</evidence>
<feature type="transmembrane region" description="Helical" evidence="1">
    <location>
        <begin position="67"/>
        <end position="85"/>
    </location>
</feature>
<dbReference type="InterPro" id="IPR020845">
    <property type="entry name" value="AMP-binding_CS"/>
</dbReference>
<dbReference type="EMBL" id="JAOYOD010000001">
    <property type="protein sequence ID" value="MCV9387830.1"/>
    <property type="molecule type" value="Genomic_DNA"/>
</dbReference>
<dbReference type="Pfam" id="PF13193">
    <property type="entry name" value="AMP-binding_C"/>
    <property type="match status" value="1"/>
</dbReference>
<dbReference type="PROSITE" id="PS00455">
    <property type="entry name" value="AMP_BINDING"/>
    <property type="match status" value="1"/>
</dbReference>
<dbReference type="Gene3D" id="3.40.50.12780">
    <property type="entry name" value="N-terminal domain of ligase-like"/>
    <property type="match status" value="1"/>
</dbReference>
<dbReference type="InterPro" id="IPR042099">
    <property type="entry name" value="ANL_N_sf"/>
</dbReference>
<sequence>MKKLEVFESLIQSAQEHPDQIALIDEMGELSYAQLLNEVNALKQSLVDSGLKMGQSVGLLTENNRHFIIGLYAIIATGAVAMPIFHKQKAQEILQSINEAELTFVLSSHQKMLLPLKLESEALNKVFHLASTVYSDSNLLQPFPEAAFMRFTSGTTGQAKGVVINHRAAIDRIEAANQNLQIGTDTRVLWVFPMAYHFIVSIVLYIHRGATIIINNDFLAEDIISSIQKHQANFFYCAPMHLKLLAAYEGETNIGSLKRVISTTTGASRAICESFQDKYQIDVEQAFGIIEIGLPIINTVDPKAHPDAVGQVLPSYEVKILDEENAEVKSGETGRLAIKGPGMFEGYLKSPRQKNEILADGFFLTGDLASQDEKGTITIRGREKNVIIVHGNKVFPNEVEEVINQFPEIKLSKVFGQPHPLTGEVVVAEITAEEEISQEVLIKHCRQSLSPYKVPQKIIQLEQIEMTASGKIKRV</sequence>
<dbReference type="Gene3D" id="3.30.300.30">
    <property type="match status" value="1"/>
</dbReference>
<dbReference type="InterPro" id="IPR025110">
    <property type="entry name" value="AMP-bd_C"/>
</dbReference>
<evidence type="ECO:0000259" key="3">
    <source>
        <dbReference type="Pfam" id="PF13193"/>
    </source>
</evidence>
<comment type="caution">
    <text evidence="4">The sequence shown here is derived from an EMBL/GenBank/DDBJ whole genome shotgun (WGS) entry which is preliminary data.</text>
</comment>
<protein>
    <submittedName>
        <fullName evidence="4">Acyl--CoA ligase</fullName>
    </submittedName>
</protein>
<dbReference type="Pfam" id="PF00501">
    <property type="entry name" value="AMP-binding"/>
    <property type="match status" value="1"/>
</dbReference>
<dbReference type="InterPro" id="IPR000873">
    <property type="entry name" value="AMP-dep_synth/lig_dom"/>
</dbReference>
<dbReference type="GO" id="GO:0016874">
    <property type="term" value="F:ligase activity"/>
    <property type="evidence" value="ECO:0007669"/>
    <property type="project" value="UniProtKB-KW"/>
</dbReference>
<evidence type="ECO:0000259" key="2">
    <source>
        <dbReference type="Pfam" id="PF00501"/>
    </source>
</evidence>
<keyword evidence="4" id="KW-0436">Ligase</keyword>
<name>A0ABT3CVV0_9BACT</name>
<feature type="transmembrane region" description="Helical" evidence="1">
    <location>
        <begin position="188"/>
        <end position="206"/>
    </location>
</feature>
<dbReference type="RefSeq" id="WP_264138648.1">
    <property type="nucleotide sequence ID" value="NZ_JAOYOD010000001.1"/>
</dbReference>
<feature type="domain" description="AMP-binding enzyme C-terminal" evidence="3">
    <location>
        <begin position="398"/>
        <end position="471"/>
    </location>
</feature>
<evidence type="ECO:0000313" key="5">
    <source>
        <dbReference type="Proteomes" id="UP001300692"/>
    </source>
</evidence>
<dbReference type="Proteomes" id="UP001300692">
    <property type="component" value="Unassembled WGS sequence"/>
</dbReference>
<proteinExistence type="predicted"/>
<gene>
    <name evidence="4" type="ORF">N7U62_14200</name>
</gene>
<keyword evidence="1" id="KW-0812">Transmembrane</keyword>
<dbReference type="PANTHER" id="PTHR43767:SF10">
    <property type="entry name" value="SURFACTIN SYNTHASE SUBUNIT 1"/>
    <property type="match status" value="1"/>
</dbReference>